<accession>A0AAU9SDV9</accession>
<feature type="compositionally biased region" description="Basic and acidic residues" evidence="1">
    <location>
        <begin position="135"/>
        <end position="147"/>
    </location>
</feature>
<keyword evidence="3" id="KW-1185">Reference proteome</keyword>
<sequence>MTIQRKSSVLDNFGDVFDQCGFRFPQIGGGSVLTITLSLGELIAQLLCRQLQVVCLVESETASVLGEAVSILSMRFEDCFRRMLMAIKMRTPIYFELWHKRDGLRSGKAFDCCFFIRFRLEKKKSEAKPGSAGANKKETPMVHSRSVERNKETIQEIMMRGSSIMLGYLKVNNLAGRSFSSREVLMYVEKVRKKSFGVNDGSEDSEY</sequence>
<proteinExistence type="predicted"/>
<gene>
    <name evidence="2" type="ORF">TAV2_LOCUS13482</name>
</gene>
<evidence type="ECO:0000256" key="1">
    <source>
        <dbReference type="SAM" id="MobiDB-lite"/>
    </source>
</evidence>
<evidence type="ECO:0000313" key="3">
    <source>
        <dbReference type="Proteomes" id="UP000836841"/>
    </source>
</evidence>
<reference evidence="2 3" key="1">
    <citation type="submission" date="2022-03" db="EMBL/GenBank/DDBJ databases">
        <authorList>
            <person name="Nunn A."/>
            <person name="Chopra R."/>
            <person name="Nunn A."/>
            <person name="Contreras Garrido A."/>
        </authorList>
    </citation>
    <scope>NUCLEOTIDE SEQUENCE [LARGE SCALE GENOMIC DNA]</scope>
</reference>
<protein>
    <submittedName>
        <fullName evidence="2">Uncharacterized protein</fullName>
    </submittedName>
</protein>
<feature type="region of interest" description="Disordered" evidence="1">
    <location>
        <begin position="127"/>
        <end position="147"/>
    </location>
</feature>
<dbReference type="EMBL" id="OU466860">
    <property type="protein sequence ID" value="CAH2060694.1"/>
    <property type="molecule type" value="Genomic_DNA"/>
</dbReference>
<evidence type="ECO:0000313" key="2">
    <source>
        <dbReference type="EMBL" id="CAH2060694.1"/>
    </source>
</evidence>
<name>A0AAU9SDV9_THLAR</name>
<dbReference type="Proteomes" id="UP000836841">
    <property type="component" value="Chromosome 4"/>
</dbReference>
<dbReference type="AlphaFoldDB" id="A0AAU9SDV9"/>
<organism evidence="2 3">
    <name type="scientific">Thlaspi arvense</name>
    <name type="common">Field penny-cress</name>
    <dbReference type="NCBI Taxonomy" id="13288"/>
    <lineage>
        <taxon>Eukaryota</taxon>
        <taxon>Viridiplantae</taxon>
        <taxon>Streptophyta</taxon>
        <taxon>Embryophyta</taxon>
        <taxon>Tracheophyta</taxon>
        <taxon>Spermatophyta</taxon>
        <taxon>Magnoliopsida</taxon>
        <taxon>eudicotyledons</taxon>
        <taxon>Gunneridae</taxon>
        <taxon>Pentapetalae</taxon>
        <taxon>rosids</taxon>
        <taxon>malvids</taxon>
        <taxon>Brassicales</taxon>
        <taxon>Brassicaceae</taxon>
        <taxon>Thlaspideae</taxon>
        <taxon>Thlaspi</taxon>
    </lineage>
</organism>